<reference evidence="1 2" key="1">
    <citation type="submission" date="2020-08" db="EMBL/GenBank/DDBJ databases">
        <title>Genome public.</title>
        <authorList>
            <person name="Liu C."/>
            <person name="Sun Q."/>
        </authorList>
    </citation>
    <scope>NUCLEOTIDE SEQUENCE [LARGE SCALE GENOMIC DNA]</scope>
    <source>
        <strain evidence="1 2">NSJ-35</strain>
    </source>
</reference>
<dbReference type="Pfam" id="PF03069">
    <property type="entry name" value="FmdA_AmdA"/>
    <property type="match status" value="2"/>
</dbReference>
<comment type="caution">
    <text evidence="1">The sequence shown here is derived from an EMBL/GenBank/DDBJ whole genome shotgun (WGS) entry which is preliminary data.</text>
</comment>
<dbReference type="InterPro" id="IPR004304">
    <property type="entry name" value="FmdA_AmdA"/>
</dbReference>
<accession>A0ABR7EEG0</accession>
<dbReference type="SUPFAM" id="SSF141130">
    <property type="entry name" value="Acetamidase/Formamidase-like"/>
    <property type="match status" value="1"/>
</dbReference>
<gene>
    <name evidence="1" type="ORF">H8S18_03580</name>
</gene>
<evidence type="ECO:0000313" key="2">
    <source>
        <dbReference type="Proteomes" id="UP000606889"/>
    </source>
</evidence>
<proteinExistence type="predicted"/>
<dbReference type="Gene3D" id="3.10.28.20">
    <property type="entry name" value="Acetamidase/Formamidase-like domains"/>
    <property type="match status" value="1"/>
</dbReference>
<organism evidence="1 2">
    <name type="scientific">Christensenella tenuis</name>
    <dbReference type="NCBI Taxonomy" id="2763033"/>
    <lineage>
        <taxon>Bacteria</taxon>
        <taxon>Bacillati</taxon>
        <taxon>Bacillota</taxon>
        <taxon>Clostridia</taxon>
        <taxon>Christensenellales</taxon>
        <taxon>Christensenellaceae</taxon>
        <taxon>Christensenella</taxon>
    </lineage>
</organism>
<dbReference type="PANTHER" id="PTHR31891">
    <property type="entry name" value="FORMAMIDASE C869.04-RELATED"/>
    <property type="match status" value="1"/>
</dbReference>
<dbReference type="Gene3D" id="2.60.120.580">
    <property type="entry name" value="Acetamidase/Formamidase-like domains"/>
    <property type="match status" value="2"/>
</dbReference>
<sequence length="319" mass="35389">MATFQLNPVRESLHGILSPELPAVITVDSGDSIEFGTLEADWRTGRCTEPRTDSGIFFPHMRETDCGQALTGPVYVRGAEPGMTLAVHVDELVPGNWGWSRVGRGDPDHLKRIGCEEGEYFLIWEIDHMNRTCTSNEGHKVALWPFMGIYAVAPEGNEAVTTYIPGEHGGNMDCKELTEGSTIYFPVFHEGALFSVGDGHAAQGNGELGCTAIECPYDKVKLTFELLREETEFLVADTPAGWVTFGYDRNLTDAAYMALCHMVRFMEKKYGFHKREALTMASLLADLNITQIVNGIRGVHALLPHGKIERQEGEAEWHK</sequence>
<name>A0ABR7EEG0_9FIRM</name>
<evidence type="ECO:0000313" key="1">
    <source>
        <dbReference type="EMBL" id="MBC5647409.1"/>
    </source>
</evidence>
<protein>
    <submittedName>
        <fullName evidence="1">Acetamidase/formamidase family protein</fullName>
    </submittedName>
</protein>
<keyword evidence="2" id="KW-1185">Reference proteome</keyword>
<dbReference type="Proteomes" id="UP000606889">
    <property type="component" value="Unassembled WGS sequence"/>
</dbReference>
<dbReference type="EMBL" id="JACOON010000001">
    <property type="protein sequence ID" value="MBC5647409.1"/>
    <property type="molecule type" value="Genomic_DNA"/>
</dbReference>
<dbReference type="PANTHER" id="PTHR31891:SF1">
    <property type="entry name" value="FORMAMIDASE C869.04-RELATED"/>
    <property type="match status" value="1"/>
</dbReference>
<dbReference type="RefSeq" id="WP_186856907.1">
    <property type="nucleotide sequence ID" value="NZ_JACOON010000001.1"/>
</dbReference>